<protein>
    <recommendedName>
        <fullName evidence="4">COMM domain-containing protein</fullName>
    </recommendedName>
</protein>
<name>A0AAW0UJC3_SCYPA</name>
<comment type="caution">
    <text evidence="2">The sequence shown here is derived from an EMBL/GenBank/DDBJ whole genome shotgun (WGS) entry which is preliminary data.</text>
</comment>
<dbReference type="AlphaFoldDB" id="A0AAW0UJC3"/>
<dbReference type="Proteomes" id="UP001487740">
    <property type="component" value="Unassembled WGS sequence"/>
</dbReference>
<keyword evidence="3" id="KW-1185">Reference proteome</keyword>
<sequence length="134" mass="14859">MMMKTRAEDRNGSDREGKSREFCLHEGDGRQARETAARGHFSLCLTLVASVHLVSSECMMAHPPQLCDLKAKVSKEEQGAGPVCVLDMTVTKDSEKHEVEEYQLRLSPDVLTTTIDSLLKVRSQLDAIAQKTKA</sequence>
<organism evidence="2 3">
    <name type="scientific">Scylla paramamosain</name>
    <name type="common">Mud crab</name>
    <dbReference type="NCBI Taxonomy" id="85552"/>
    <lineage>
        <taxon>Eukaryota</taxon>
        <taxon>Metazoa</taxon>
        <taxon>Ecdysozoa</taxon>
        <taxon>Arthropoda</taxon>
        <taxon>Crustacea</taxon>
        <taxon>Multicrustacea</taxon>
        <taxon>Malacostraca</taxon>
        <taxon>Eumalacostraca</taxon>
        <taxon>Eucarida</taxon>
        <taxon>Decapoda</taxon>
        <taxon>Pleocyemata</taxon>
        <taxon>Brachyura</taxon>
        <taxon>Eubrachyura</taxon>
        <taxon>Portunoidea</taxon>
        <taxon>Portunidae</taxon>
        <taxon>Portuninae</taxon>
        <taxon>Scylla</taxon>
    </lineage>
</organism>
<evidence type="ECO:0008006" key="4">
    <source>
        <dbReference type="Google" id="ProtNLM"/>
    </source>
</evidence>
<reference evidence="2 3" key="1">
    <citation type="submission" date="2023-03" db="EMBL/GenBank/DDBJ databases">
        <title>High-quality genome of Scylla paramamosain provides insights in environmental adaptation.</title>
        <authorList>
            <person name="Zhang L."/>
        </authorList>
    </citation>
    <scope>NUCLEOTIDE SEQUENCE [LARGE SCALE GENOMIC DNA]</scope>
    <source>
        <strain evidence="2">LZ_2023a</strain>
        <tissue evidence="2">Muscle</tissue>
    </source>
</reference>
<accession>A0AAW0UJC3</accession>
<dbReference type="EMBL" id="JARAKH010000011">
    <property type="protein sequence ID" value="KAK8399581.1"/>
    <property type="molecule type" value="Genomic_DNA"/>
</dbReference>
<evidence type="ECO:0000313" key="2">
    <source>
        <dbReference type="EMBL" id="KAK8399581.1"/>
    </source>
</evidence>
<evidence type="ECO:0000313" key="3">
    <source>
        <dbReference type="Proteomes" id="UP001487740"/>
    </source>
</evidence>
<gene>
    <name evidence="2" type="ORF">O3P69_003561</name>
</gene>
<feature type="region of interest" description="Disordered" evidence="1">
    <location>
        <begin position="1"/>
        <end position="22"/>
    </location>
</feature>
<proteinExistence type="predicted"/>
<evidence type="ECO:0000256" key="1">
    <source>
        <dbReference type="SAM" id="MobiDB-lite"/>
    </source>
</evidence>